<keyword evidence="2" id="KW-1185">Reference proteome</keyword>
<sequence>MKVNWYYGTVLLGEPMRKNKPYYPDMKEVQHSRNVLRENVKYGIGGASRLTEDDLHVLDRYIEFLENHLGSLTDQYQGIPSEHFTARRRDLLECKPRRHYEETPYMPFK</sequence>
<protein>
    <submittedName>
        <fullName evidence="1">Uncharacterized protein</fullName>
    </submittedName>
</protein>
<evidence type="ECO:0000313" key="2">
    <source>
        <dbReference type="Proteomes" id="UP000656384"/>
    </source>
</evidence>
<dbReference type="EMBL" id="MN988497">
    <property type="protein sequence ID" value="QIG68832.1"/>
    <property type="molecule type" value="Genomic_DNA"/>
</dbReference>
<gene>
    <name evidence="1" type="ORF">EVB68_097</name>
</gene>
<dbReference type="Proteomes" id="UP000656384">
    <property type="component" value="Segment"/>
</dbReference>
<reference evidence="1" key="1">
    <citation type="submission" date="2020-01" db="EMBL/GenBank/DDBJ databases">
        <title>Patterns of diversity and host range of bacteriophage communities associated with bean-nodulatin bacteria.</title>
        <authorList>
            <person name="Vann Cauwenberghe J."/>
            <person name="Santamaria R.I."/>
            <person name="Bustos P."/>
            <person name="Juarez S."/>
            <person name="Gonzalez V."/>
        </authorList>
    </citation>
    <scope>NUCLEOTIDE SEQUENCE</scope>
</reference>
<name>A0A7S5QZF6_9CAUD</name>
<accession>A0A7S5QZF6</accession>
<proteinExistence type="predicted"/>
<organism evidence="1 2">
    <name type="scientific">Rhizobium phage RHph_Y2_6</name>
    <dbReference type="NCBI Taxonomy" id="2509576"/>
    <lineage>
        <taxon>Viruses</taxon>
        <taxon>Duplodnaviria</taxon>
        <taxon>Heunggongvirae</taxon>
        <taxon>Uroviricota</taxon>
        <taxon>Caudoviricetes</taxon>
        <taxon>Schitoviridae</taxon>
        <taxon>Demetervirinae</taxon>
        <taxon>Acanvirus</taxon>
        <taxon>Acanvirus Y26</taxon>
    </lineage>
</organism>
<evidence type="ECO:0000313" key="1">
    <source>
        <dbReference type="EMBL" id="QIG68832.1"/>
    </source>
</evidence>